<reference evidence="2 3" key="1">
    <citation type="submission" date="2019-08" db="EMBL/GenBank/DDBJ databases">
        <title>Whole genome of Aphis craccivora.</title>
        <authorList>
            <person name="Voronova N.V."/>
            <person name="Shulinski R.S."/>
            <person name="Bandarenka Y.V."/>
            <person name="Zhorov D.G."/>
            <person name="Warner D."/>
        </authorList>
    </citation>
    <scope>NUCLEOTIDE SEQUENCE [LARGE SCALE GENOMIC DNA]</scope>
    <source>
        <strain evidence="2">180601</strain>
        <tissue evidence="2">Whole Body</tissue>
    </source>
</reference>
<feature type="domain" description="Transposable element P transposase-like RNase H C-terminal" evidence="1">
    <location>
        <begin position="107"/>
        <end position="137"/>
    </location>
</feature>
<name>A0A6G0VPC6_APHCR</name>
<dbReference type="Proteomes" id="UP000478052">
    <property type="component" value="Unassembled WGS sequence"/>
</dbReference>
<comment type="caution">
    <text evidence="2">The sequence shown here is derived from an EMBL/GenBank/DDBJ whole genome shotgun (WGS) entry which is preliminary data.</text>
</comment>
<accession>A0A6G0VPC6</accession>
<evidence type="ECO:0000259" key="1">
    <source>
        <dbReference type="Pfam" id="PF21789"/>
    </source>
</evidence>
<dbReference type="EMBL" id="VUJU01013683">
    <property type="protein sequence ID" value="KAF0704008.1"/>
    <property type="molecule type" value="Genomic_DNA"/>
</dbReference>
<gene>
    <name evidence="2" type="ORF">FWK35_00036866</name>
</gene>
<keyword evidence="3" id="KW-1185">Reference proteome</keyword>
<sequence length="361" mass="40889">RNIIGPDASDTAFICSFFDKLFDSLNGSFDKVTDGKIYRTAVKKNSIHHTVWADSLKILSTMSFVLDNGRKKSVPTIKNWMTTIRSFQTLSNVLGMNGIRSLLPRHLNQDPLECFFGAIRSIGSKNPNCHAFASAYKTLVLNNLVSSHSPGYNCEEDFTEGSLSSFTNFFESAIAPTSELENQIFISADLPQTLHHLSMSTSFVRGQAQNYIAGFILSSEKVAEHHLLITAREYQSNHPTLKYPSSTLCSIVQQIINFVGEKMSNVCLHPNIHSTLTNALNQQLFFPFELNCSEHKDNFRLNIIKLSLKMMIQHYCTEVNRILVGKRQLRENETDPVKKMAHTWYSKHSKTRKTQGKFNLI</sequence>
<proteinExistence type="predicted"/>
<dbReference type="Pfam" id="PF21789">
    <property type="entry name" value="TNP-like_RNaseH_C"/>
    <property type="match status" value="1"/>
</dbReference>
<protein>
    <submittedName>
        <fullName evidence="2">THAP-type domain-containing protein</fullName>
    </submittedName>
</protein>
<organism evidence="2 3">
    <name type="scientific">Aphis craccivora</name>
    <name type="common">Cowpea aphid</name>
    <dbReference type="NCBI Taxonomy" id="307492"/>
    <lineage>
        <taxon>Eukaryota</taxon>
        <taxon>Metazoa</taxon>
        <taxon>Ecdysozoa</taxon>
        <taxon>Arthropoda</taxon>
        <taxon>Hexapoda</taxon>
        <taxon>Insecta</taxon>
        <taxon>Pterygota</taxon>
        <taxon>Neoptera</taxon>
        <taxon>Paraneoptera</taxon>
        <taxon>Hemiptera</taxon>
        <taxon>Sternorrhyncha</taxon>
        <taxon>Aphidomorpha</taxon>
        <taxon>Aphidoidea</taxon>
        <taxon>Aphididae</taxon>
        <taxon>Aphidini</taxon>
        <taxon>Aphis</taxon>
        <taxon>Aphis</taxon>
    </lineage>
</organism>
<evidence type="ECO:0000313" key="3">
    <source>
        <dbReference type="Proteomes" id="UP000478052"/>
    </source>
</evidence>
<dbReference type="InterPro" id="IPR048367">
    <property type="entry name" value="TNP-like_RNaseH_C"/>
</dbReference>
<dbReference type="AlphaFoldDB" id="A0A6G0VPC6"/>
<evidence type="ECO:0000313" key="2">
    <source>
        <dbReference type="EMBL" id="KAF0704008.1"/>
    </source>
</evidence>
<dbReference type="OrthoDB" id="6597395at2759"/>
<feature type="non-terminal residue" evidence="2">
    <location>
        <position position="1"/>
    </location>
</feature>